<accession>A0A919VZ81</accession>
<gene>
    <name evidence="1" type="ORF">Ato02nite_016450</name>
</gene>
<sequence length="61" mass="6873">MPSQFRVPAIWRSPSSTVTCGWYPRRVTGEFETDKWRTSAEELIDTLVTMIARDATAPAAN</sequence>
<protein>
    <submittedName>
        <fullName evidence="1">Uncharacterized protein</fullName>
    </submittedName>
</protein>
<name>A0A919VZ81_9ACTN</name>
<dbReference type="AlphaFoldDB" id="A0A919VZ81"/>
<organism evidence="1 2">
    <name type="scientific">Paractinoplanes toevensis</name>
    <dbReference type="NCBI Taxonomy" id="571911"/>
    <lineage>
        <taxon>Bacteria</taxon>
        <taxon>Bacillati</taxon>
        <taxon>Actinomycetota</taxon>
        <taxon>Actinomycetes</taxon>
        <taxon>Micromonosporales</taxon>
        <taxon>Micromonosporaceae</taxon>
        <taxon>Paractinoplanes</taxon>
    </lineage>
</organism>
<reference evidence="1 2" key="1">
    <citation type="submission" date="2021-03" db="EMBL/GenBank/DDBJ databases">
        <title>Whole genome shotgun sequence of Actinoplanes toevensis NBRC 105298.</title>
        <authorList>
            <person name="Komaki H."/>
            <person name="Tamura T."/>
        </authorList>
    </citation>
    <scope>NUCLEOTIDE SEQUENCE [LARGE SCALE GENOMIC DNA]</scope>
    <source>
        <strain evidence="1 2">NBRC 105298</strain>
    </source>
</reference>
<evidence type="ECO:0000313" key="2">
    <source>
        <dbReference type="Proteomes" id="UP000677082"/>
    </source>
</evidence>
<evidence type="ECO:0000313" key="1">
    <source>
        <dbReference type="EMBL" id="GIM89852.1"/>
    </source>
</evidence>
<proteinExistence type="predicted"/>
<dbReference type="Proteomes" id="UP000677082">
    <property type="component" value="Unassembled WGS sequence"/>
</dbReference>
<dbReference type="EMBL" id="BOQN01000021">
    <property type="protein sequence ID" value="GIM89852.1"/>
    <property type="molecule type" value="Genomic_DNA"/>
</dbReference>
<comment type="caution">
    <text evidence="1">The sequence shown here is derived from an EMBL/GenBank/DDBJ whole genome shotgun (WGS) entry which is preliminary data.</text>
</comment>
<keyword evidence="2" id="KW-1185">Reference proteome</keyword>